<keyword evidence="3" id="KW-1185">Reference proteome</keyword>
<gene>
    <name evidence="2" type="ORF">TKK_015752</name>
</gene>
<dbReference type="PANTHER" id="PTHR35617">
    <property type="entry name" value="PHAGE_INTEGRASE DOMAIN-CONTAINING PROTEIN"/>
    <property type="match status" value="1"/>
</dbReference>
<reference evidence="2 3" key="1">
    <citation type="journal article" date="2024" name="bioRxiv">
        <title>A reference genome for Trichogramma kaykai: A tiny desert-dwelling parasitoid wasp with competing sex-ratio distorters.</title>
        <authorList>
            <person name="Culotta J."/>
            <person name="Lindsey A.R."/>
        </authorList>
    </citation>
    <scope>NUCLEOTIDE SEQUENCE [LARGE SCALE GENOMIC DNA]</scope>
    <source>
        <strain evidence="2 3">KSX58</strain>
    </source>
</reference>
<dbReference type="InterPro" id="IPR013762">
    <property type="entry name" value="Integrase-like_cat_sf"/>
</dbReference>
<evidence type="ECO:0000313" key="2">
    <source>
        <dbReference type="EMBL" id="KAL3389545.1"/>
    </source>
</evidence>
<comment type="caution">
    <text evidence="2">The sequence shown here is derived from an EMBL/GenBank/DDBJ whole genome shotgun (WGS) entry which is preliminary data.</text>
</comment>
<keyword evidence="1" id="KW-0233">DNA recombination</keyword>
<dbReference type="Proteomes" id="UP001627154">
    <property type="component" value="Unassembled WGS sequence"/>
</dbReference>
<sequence length="395" mass="44651">MGGTRSKKLNALAKVIWKWCESRGLRLYASYISFSDNFIADIESRKVEPEIEYELNSELFVKICEEYGVPEIDLFASRANAKCSKYVSWKRDPESMTRPLSTSSAAKSCGRDRVRQTFALKGMSKDSIDLMFASITKSSLRQYEGAWKRWFEFCDRKKMETSINILEAQQFLAEQFNNGASAGTINSYRSVSAFIFGEEVAHETSIKRLCKGASKLRPPQPKYDSLTTGHRIQTLSLIDILNITKSDNGLTIKIPAPIKTSAVGRKQPALHLPFYVNEKICVARALEHYMARTQEIRVKETSLFLSFKKPHRAVNPQSISRWIKKTLNLSGIDTEVFSAYSTRHASTSVAKRLGVSLDVIKSTAGWTENSRTFAKFYDLLIAANKNEFSIAILNQ</sequence>
<evidence type="ECO:0000256" key="1">
    <source>
        <dbReference type="ARBA" id="ARBA00023172"/>
    </source>
</evidence>
<accession>A0ABD2W8Y7</accession>
<dbReference type="AlphaFoldDB" id="A0ABD2W8Y7"/>
<proteinExistence type="predicted"/>
<dbReference type="Gene3D" id="1.10.443.10">
    <property type="entry name" value="Intergrase catalytic core"/>
    <property type="match status" value="1"/>
</dbReference>
<protein>
    <recommendedName>
        <fullName evidence="4">Tyr recombinase domain-containing protein</fullName>
    </recommendedName>
</protein>
<dbReference type="EMBL" id="JBJJXI010000123">
    <property type="protein sequence ID" value="KAL3389545.1"/>
    <property type="molecule type" value="Genomic_DNA"/>
</dbReference>
<dbReference type="GO" id="GO:0006310">
    <property type="term" value="P:DNA recombination"/>
    <property type="evidence" value="ECO:0007669"/>
    <property type="project" value="UniProtKB-KW"/>
</dbReference>
<dbReference type="InterPro" id="IPR011010">
    <property type="entry name" value="DNA_brk_join_enz"/>
</dbReference>
<dbReference type="PANTHER" id="PTHR35617:SF3">
    <property type="entry name" value="CORE-BINDING (CB) DOMAIN-CONTAINING PROTEIN"/>
    <property type="match status" value="1"/>
</dbReference>
<name>A0ABD2W8Y7_9HYME</name>
<organism evidence="2 3">
    <name type="scientific">Trichogramma kaykai</name>
    <dbReference type="NCBI Taxonomy" id="54128"/>
    <lineage>
        <taxon>Eukaryota</taxon>
        <taxon>Metazoa</taxon>
        <taxon>Ecdysozoa</taxon>
        <taxon>Arthropoda</taxon>
        <taxon>Hexapoda</taxon>
        <taxon>Insecta</taxon>
        <taxon>Pterygota</taxon>
        <taxon>Neoptera</taxon>
        <taxon>Endopterygota</taxon>
        <taxon>Hymenoptera</taxon>
        <taxon>Apocrita</taxon>
        <taxon>Proctotrupomorpha</taxon>
        <taxon>Chalcidoidea</taxon>
        <taxon>Trichogrammatidae</taxon>
        <taxon>Trichogramma</taxon>
    </lineage>
</organism>
<evidence type="ECO:0008006" key="4">
    <source>
        <dbReference type="Google" id="ProtNLM"/>
    </source>
</evidence>
<dbReference type="SUPFAM" id="SSF56349">
    <property type="entry name" value="DNA breaking-rejoining enzymes"/>
    <property type="match status" value="1"/>
</dbReference>
<evidence type="ECO:0000313" key="3">
    <source>
        <dbReference type="Proteomes" id="UP001627154"/>
    </source>
</evidence>
<dbReference type="CDD" id="cd09275">
    <property type="entry name" value="RNase_HI_RT_DIRS1"/>
    <property type="match status" value="1"/>
</dbReference>